<protein>
    <recommendedName>
        <fullName evidence="1">DUF7730 domain-containing protein</fullName>
    </recommendedName>
</protein>
<feature type="domain" description="DUF7730" evidence="1">
    <location>
        <begin position="2"/>
        <end position="245"/>
    </location>
</feature>
<keyword evidence="3" id="KW-1185">Reference proteome</keyword>
<evidence type="ECO:0000259" key="1">
    <source>
        <dbReference type="Pfam" id="PF24864"/>
    </source>
</evidence>
<comment type="caution">
    <text evidence="2">The sequence shown here is derived from an EMBL/GenBank/DDBJ whole genome shotgun (WGS) entry which is preliminary data.</text>
</comment>
<sequence length="275" mass="32489">MRLPVELRLRIYEVVLGQRKVHVAYEFAPHEYRTYKRREVLEWRWWHSICSWDMTEYEPWKNIFHDQCRGKGSVYGNPGPPNGMMGRLKLDVSLLWTCRTMWVVLSTRYLSLRLLNSKLTRRRYSEAIDILYSTTTFNFANHELLRSFPSLVVPQRFAAITSIEMTWIFVNLGIYIFPNADITLYNEMWAMLADMPHLRHLKIAVAAYECPQPVPLQLQETWLEPLDRLKGKPMQVFEVQVPESYGRHFHVDETSHFKLSTFPDIVLSVCTLGTM</sequence>
<evidence type="ECO:0000313" key="3">
    <source>
        <dbReference type="Proteomes" id="UP000785200"/>
    </source>
</evidence>
<dbReference type="PANTHER" id="PTHR38790">
    <property type="entry name" value="2EXR DOMAIN-CONTAINING PROTEIN-RELATED"/>
    <property type="match status" value="1"/>
</dbReference>
<dbReference type="Pfam" id="PF24864">
    <property type="entry name" value="DUF7730"/>
    <property type="match status" value="1"/>
</dbReference>
<name>A0A9P7AW88_9HELO</name>
<evidence type="ECO:0000313" key="2">
    <source>
        <dbReference type="EMBL" id="KAG0647986.1"/>
    </source>
</evidence>
<dbReference type="InterPro" id="IPR056632">
    <property type="entry name" value="DUF7730"/>
</dbReference>
<organism evidence="2 3">
    <name type="scientific">Hyphodiscus hymeniophilus</name>
    <dbReference type="NCBI Taxonomy" id="353542"/>
    <lineage>
        <taxon>Eukaryota</taxon>
        <taxon>Fungi</taxon>
        <taxon>Dikarya</taxon>
        <taxon>Ascomycota</taxon>
        <taxon>Pezizomycotina</taxon>
        <taxon>Leotiomycetes</taxon>
        <taxon>Helotiales</taxon>
        <taxon>Hyphodiscaceae</taxon>
        <taxon>Hyphodiscus</taxon>
    </lineage>
</organism>
<proteinExistence type="predicted"/>
<dbReference type="EMBL" id="VNKQ01000011">
    <property type="protein sequence ID" value="KAG0647986.1"/>
    <property type="molecule type" value="Genomic_DNA"/>
</dbReference>
<dbReference type="Proteomes" id="UP000785200">
    <property type="component" value="Unassembled WGS sequence"/>
</dbReference>
<dbReference type="AlphaFoldDB" id="A0A9P7AW88"/>
<dbReference type="OrthoDB" id="4757095at2759"/>
<reference evidence="2" key="1">
    <citation type="submission" date="2019-07" db="EMBL/GenBank/DDBJ databases">
        <title>Hyphodiscus hymeniophilus genome sequencing and assembly.</title>
        <authorList>
            <person name="Kramer G."/>
            <person name="Nodwell J."/>
        </authorList>
    </citation>
    <scope>NUCLEOTIDE SEQUENCE</scope>
    <source>
        <strain evidence="2">ATCC 34498</strain>
    </source>
</reference>
<accession>A0A9P7AW88</accession>
<gene>
    <name evidence="2" type="ORF">D0Z07_5877</name>
</gene>